<evidence type="ECO:0000256" key="4">
    <source>
        <dbReference type="ARBA" id="ARBA00022532"/>
    </source>
</evidence>
<dbReference type="InterPro" id="IPR024176">
    <property type="entry name" value="Citrate_synthase_bac-typ"/>
</dbReference>
<dbReference type="GO" id="GO:0005829">
    <property type="term" value="C:cytosol"/>
    <property type="evidence" value="ECO:0007669"/>
    <property type="project" value="TreeGrafter"/>
</dbReference>
<dbReference type="InterPro" id="IPR036969">
    <property type="entry name" value="Citrate_synthase_sf"/>
</dbReference>
<dbReference type="UniPathway" id="UPA00223"/>
<feature type="non-terminal residue" evidence="7">
    <location>
        <position position="363"/>
    </location>
</feature>
<comment type="similarity">
    <text evidence="2">Belongs to the citrate synthase family.</text>
</comment>
<evidence type="ECO:0000256" key="5">
    <source>
        <dbReference type="ARBA" id="ARBA00022679"/>
    </source>
</evidence>
<dbReference type="InterPro" id="IPR016142">
    <property type="entry name" value="Citrate_synth-like_lrg_a-sub"/>
</dbReference>
<dbReference type="InterPro" id="IPR011278">
    <property type="entry name" value="2-MeCitrate/Citrate_synth_II"/>
</dbReference>
<protein>
    <recommendedName>
        <fullName evidence="3">citrate synthase (unknown stereospecificity)</fullName>
        <ecNumber evidence="3">2.3.3.16</ecNumber>
    </recommendedName>
</protein>
<dbReference type="PANTHER" id="PTHR11739">
    <property type="entry name" value="CITRATE SYNTHASE"/>
    <property type="match status" value="1"/>
</dbReference>
<dbReference type="InterPro" id="IPR019810">
    <property type="entry name" value="Citrate_synthase_AS"/>
</dbReference>
<organism evidence="7">
    <name type="scientific">marine metagenome</name>
    <dbReference type="NCBI Taxonomy" id="408172"/>
    <lineage>
        <taxon>unclassified sequences</taxon>
        <taxon>metagenomes</taxon>
        <taxon>ecological metagenomes</taxon>
    </lineage>
</organism>
<reference evidence="7" key="1">
    <citation type="submission" date="2018-05" db="EMBL/GenBank/DDBJ databases">
        <authorList>
            <person name="Lanie J.A."/>
            <person name="Ng W.-L."/>
            <person name="Kazmierczak K.M."/>
            <person name="Andrzejewski T.M."/>
            <person name="Davidsen T.M."/>
            <person name="Wayne K.J."/>
            <person name="Tettelin H."/>
            <person name="Glass J.I."/>
            <person name="Rusch D."/>
            <person name="Podicherti R."/>
            <person name="Tsui H.-C.T."/>
            <person name="Winkler M.E."/>
        </authorList>
    </citation>
    <scope>NUCLEOTIDE SEQUENCE</scope>
</reference>
<dbReference type="Pfam" id="PF00285">
    <property type="entry name" value="Citrate_synt"/>
    <property type="match status" value="1"/>
</dbReference>
<sequence length="363" mass="40087">MATRDVELKRGLKDVYLDRTRASFIDGGEGKLLYRGYNIHDLAEKSTFEEVVYLLLYGNLPTAVQLDELDANLKSNRSIPEEVYQIIEATKGGHPMDVLRTSVSALASFDSDVEDNSPEAVLRKGLRLTSQTATIICAHYMIRQGHQPVLPSATLSHSANFLYMMRGKEPDADEAKLMDVDFILHAEHGANASAFASRVTASTLADLHAAVVTGIGTLKGPLHGGAAESVMAMAEEIGDPAEATAYAKRILDDHGRIMGFGHRVYRAEDPRAQHLRERSKALGEKLGQPKWIQILDALVEAMAPYRAKGIHVNVDFFAGSIYQLMGIPEDMFIPIFALGRIPGWTLQVLEQYENNILIRPLLY</sequence>
<dbReference type="InterPro" id="IPR016143">
    <property type="entry name" value="Citrate_synth-like_sm_a-sub"/>
</dbReference>
<keyword evidence="4" id="KW-0816">Tricarboxylic acid cycle</keyword>
<evidence type="ECO:0000256" key="6">
    <source>
        <dbReference type="ARBA" id="ARBA00049288"/>
    </source>
</evidence>
<dbReference type="PROSITE" id="PS00480">
    <property type="entry name" value="CITRATE_SYNTHASE"/>
    <property type="match status" value="1"/>
</dbReference>
<dbReference type="GO" id="GO:0036440">
    <property type="term" value="F:citrate synthase activity"/>
    <property type="evidence" value="ECO:0007669"/>
    <property type="project" value="UniProtKB-EC"/>
</dbReference>
<proteinExistence type="inferred from homology"/>
<comment type="pathway">
    <text evidence="1">Carbohydrate metabolism; tricarboxylic acid cycle.</text>
</comment>
<evidence type="ECO:0000256" key="1">
    <source>
        <dbReference type="ARBA" id="ARBA00005163"/>
    </source>
</evidence>
<dbReference type="PIRSF" id="PIRSF001369">
    <property type="entry name" value="Citrate_synth"/>
    <property type="match status" value="1"/>
</dbReference>
<evidence type="ECO:0000313" key="7">
    <source>
        <dbReference type="EMBL" id="SVB41631.1"/>
    </source>
</evidence>
<dbReference type="PRINTS" id="PR00143">
    <property type="entry name" value="CITRTSNTHASE"/>
</dbReference>
<dbReference type="NCBIfam" id="TIGR01800">
    <property type="entry name" value="cit_synth_II"/>
    <property type="match status" value="1"/>
</dbReference>
<dbReference type="PANTHER" id="PTHR11739:SF4">
    <property type="entry name" value="CITRATE SYNTHASE, PEROXISOMAL"/>
    <property type="match status" value="1"/>
</dbReference>
<evidence type="ECO:0000256" key="2">
    <source>
        <dbReference type="ARBA" id="ARBA00010566"/>
    </source>
</evidence>
<accession>A0A382DV57</accession>
<gene>
    <name evidence="7" type="ORF">METZ01_LOCUS194485</name>
</gene>
<dbReference type="EMBL" id="UINC01040987">
    <property type="protein sequence ID" value="SVB41631.1"/>
    <property type="molecule type" value="Genomic_DNA"/>
</dbReference>
<dbReference type="Gene3D" id="1.10.580.10">
    <property type="entry name" value="Citrate Synthase, domain 1"/>
    <property type="match status" value="1"/>
</dbReference>
<dbReference type="Gene3D" id="1.10.230.10">
    <property type="entry name" value="Cytochrome P450-Terp, domain 2"/>
    <property type="match status" value="1"/>
</dbReference>
<dbReference type="SUPFAM" id="SSF48256">
    <property type="entry name" value="Citrate synthase"/>
    <property type="match status" value="1"/>
</dbReference>
<keyword evidence="5" id="KW-0808">Transferase</keyword>
<comment type="catalytic activity">
    <reaction evidence="6">
        <text>oxaloacetate + acetyl-CoA + H2O = citrate + CoA + H(+)</text>
        <dbReference type="Rhea" id="RHEA:16845"/>
        <dbReference type="ChEBI" id="CHEBI:15377"/>
        <dbReference type="ChEBI" id="CHEBI:15378"/>
        <dbReference type="ChEBI" id="CHEBI:16452"/>
        <dbReference type="ChEBI" id="CHEBI:16947"/>
        <dbReference type="ChEBI" id="CHEBI:57287"/>
        <dbReference type="ChEBI" id="CHEBI:57288"/>
        <dbReference type="EC" id="2.3.3.16"/>
    </reaction>
</comment>
<dbReference type="GO" id="GO:0006099">
    <property type="term" value="P:tricarboxylic acid cycle"/>
    <property type="evidence" value="ECO:0007669"/>
    <property type="project" value="UniProtKB-UniPathway"/>
</dbReference>
<dbReference type="AlphaFoldDB" id="A0A382DV57"/>
<dbReference type="EC" id="2.3.3.16" evidence="3"/>
<name>A0A382DV57_9ZZZZ</name>
<evidence type="ECO:0000256" key="3">
    <source>
        <dbReference type="ARBA" id="ARBA00012972"/>
    </source>
</evidence>
<dbReference type="InterPro" id="IPR002020">
    <property type="entry name" value="Citrate_synthase"/>
</dbReference>
<dbReference type="GO" id="GO:0005975">
    <property type="term" value="P:carbohydrate metabolic process"/>
    <property type="evidence" value="ECO:0007669"/>
    <property type="project" value="TreeGrafter"/>
</dbReference>